<reference evidence="2" key="1">
    <citation type="submission" date="2020-02" db="EMBL/GenBank/DDBJ databases">
        <authorList>
            <person name="Meier V. D."/>
        </authorList>
    </citation>
    <scope>NUCLEOTIDE SEQUENCE</scope>
    <source>
        <strain evidence="2">AVDCRST_MAG51</strain>
    </source>
</reference>
<feature type="region of interest" description="Disordered" evidence="1">
    <location>
        <begin position="54"/>
        <end position="166"/>
    </location>
</feature>
<gene>
    <name evidence="2" type="ORF">AVDCRST_MAG51-2972</name>
</gene>
<organism evidence="2">
    <name type="scientific">uncultured Ramlibacter sp</name>
    <dbReference type="NCBI Taxonomy" id="260755"/>
    <lineage>
        <taxon>Bacteria</taxon>
        <taxon>Pseudomonadati</taxon>
        <taxon>Pseudomonadota</taxon>
        <taxon>Betaproteobacteria</taxon>
        <taxon>Burkholderiales</taxon>
        <taxon>Comamonadaceae</taxon>
        <taxon>Ramlibacter</taxon>
        <taxon>environmental samples</taxon>
    </lineage>
</organism>
<feature type="compositionally biased region" description="Basic residues" evidence="1">
    <location>
        <begin position="93"/>
        <end position="102"/>
    </location>
</feature>
<sequence>EPDRLQYLRPVRRPRGRFAARAAGAGPRFSRLRQRAEVLRGGCHRPLLRGQLARQGSRRVAGPGACAGHRRRCVRPPGAGGRQPRGRSGAQRLGRHRGRWGRSRSAGTEGGRDRHQGAGAGAAAVHQAQRRAARPPGDDPGHGHAAGRLALRGRRRHRRQCEAADL</sequence>
<feature type="non-terminal residue" evidence="2">
    <location>
        <position position="1"/>
    </location>
</feature>
<feature type="non-terminal residue" evidence="2">
    <location>
        <position position="166"/>
    </location>
</feature>
<evidence type="ECO:0000256" key="1">
    <source>
        <dbReference type="SAM" id="MobiDB-lite"/>
    </source>
</evidence>
<name>A0A6J4QGI6_9BURK</name>
<dbReference type="AlphaFoldDB" id="A0A6J4QGI6"/>
<accession>A0A6J4QGI6</accession>
<evidence type="ECO:0000313" key="2">
    <source>
        <dbReference type="EMBL" id="CAA9436946.1"/>
    </source>
</evidence>
<dbReference type="EMBL" id="CADCUX010000640">
    <property type="protein sequence ID" value="CAA9436946.1"/>
    <property type="molecule type" value="Genomic_DNA"/>
</dbReference>
<protein>
    <submittedName>
        <fullName evidence="2">Ribonuclease E inhibitor RraA</fullName>
    </submittedName>
</protein>
<proteinExistence type="predicted"/>